<dbReference type="EMBL" id="CP023525">
    <property type="protein sequence ID" value="ATF91902.1"/>
    <property type="molecule type" value="Genomic_DNA"/>
</dbReference>
<gene>
    <name evidence="2" type="ORF">CO704_07275</name>
</gene>
<protein>
    <submittedName>
        <fullName evidence="2">Type III effector HopBF1</fullName>
    </submittedName>
</protein>
<evidence type="ECO:0000259" key="1">
    <source>
        <dbReference type="Pfam" id="PF26324"/>
    </source>
</evidence>
<dbReference type="InterPro" id="IPR054555">
    <property type="entry name" value="T3SS_HopBF1-like"/>
</dbReference>
<evidence type="ECO:0000313" key="2">
    <source>
        <dbReference type="EMBL" id="ATF91902.1"/>
    </source>
</evidence>
<reference evidence="2 3" key="1">
    <citation type="submission" date="2017-09" db="EMBL/GenBank/DDBJ databases">
        <title>FDA dAtabase for Regulatory Grade micrObial Sequences (FDA-ARGOS): Supporting development and validation of Infectious Disease Dx tests.</title>
        <authorList>
            <person name="Minogue T."/>
            <person name="Wolcott M."/>
            <person name="Wasieloski L."/>
            <person name="Aguilar W."/>
            <person name="Moore D."/>
            <person name="Tallon L."/>
            <person name="Sadzewicz L."/>
            <person name="Ott S."/>
            <person name="Zhao X."/>
            <person name="Nagaraj S."/>
            <person name="Vavikolanu K."/>
            <person name="Aluvathingal J."/>
            <person name="Nadendla S."/>
            <person name="Sichtig H."/>
        </authorList>
    </citation>
    <scope>NUCLEOTIDE SEQUENCE [LARGE SCALE GENOMIC DNA]</scope>
    <source>
        <strain evidence="2 3">FDAARGOS_392</strain>
    </source>
</reference>
<name>A0A291DW40_9ENTR</name>
<feature type="domain" description="Type III secretion system effector HopBF1-like" evidence="1">
    <location>
        <begin position="15"/>
        <end position="197"/>
    </location>
</feature>
<dbReference type="NCBIfam" id="NF035942">
    <property type="entry name" value="T3SS_eff_HopBF1"/>
    <property type="match status" value="1"/>
</dbReference>
<sequence length="203" mass="22468">MYTVSNNAAQGRHLHASNVQASTTAFQDVPSLGQKIGAGSQKDVFHSRQDPRKCLCLFRPGTTGTISAEQYALKELETTKQLKHLGFPVVDAHALVKHGGNVGVEKDYIHNAFDSEDIVNNKKSLPDDKKFNQNVLADCNAIINKLKNHELHIDDLQFLVDSHGRVLINDPRDVIRSSPDKSISKVNELRAHALNNLLDIDSD</sequence>
<proteinExistence type="predicted"/>
<dbReference type="Proteomes" id="UP000217979">
    <property type="component" value="Chromosome"/>
</dbReference>
<dbReference type="AlphaFoldDB" id="A0A291DW40"/>
<dbReference type="Pfam" id="PF26324">
    <property type="entry name" value="HopBF1_kinase"/>
    <property type="match status" value="1"/>
</dbReference>
<organism evidence="2 3">
    <name type="scientific">Cedecea neteri</name>
    <dbReference type="NCBI Taxonomy" id="158822"/>
    <lineage>
        <taxon>Bacteria</taxon>
        <taxon>Pseudomonadati</taxon>
        <taxon>Pseudomonadota</taxon>
        <taxon>Gammaproteobacteria</taxon>
        <taxon>Enterobacterales</taxon>
        <taxon>Enterobacteriaceae</taxon>
        <taxon>Cedecea</taxon>
    </lineage>
</organism>
<evidence type="ECO:0000313" key="3">
    <source>
        <dbReference type="Proteomes" id="UP000217979"/>
    </source>
</evidence>
<accession>A0A291DW40</accession>
<dbReference type="CDD" id="cd20900">
    <property type="entry name" value="HopBF1"/>
    <property type="match status" value="1"/>
</dbReference>